<sequence>MKQEQTKWKREISAGGVVFKKENSEIYILLIQTSGKTAETKKVWTFPKGHLDDQKPEEAAIREVKEEAGVEAKIIEKLGSVKYTFVWEEENIFKIVTWYLMEYVSGDLANHDHEVADAAWFELSEIEKMLTYKTDKEVFAKAKVLLKN</sequence>
<protein>
    <recommendedName>
        <fullName evidence="2">Nudix hydrolase domain-containing protein</fullName>
    </recommendedName>
</protein>
<evidence type="ECO:0000256" key="1">
    <source>
        <dbReference type="ARBA" id="ARBA00022801"/>
    </source>
</evidence>
<dbReference type="SUPFAM" id="SSF55811">
    <property type="entry name" value="Nudix"/>
    <property type="match status" value="1"/>
</dbReference>
<evidence type="ECO:0000259" key="2">
    <source>
        <dbReference type="PROSITE" id="PS51462"/>
    </source>
</evidence>
<dbReference type="GO" id="GO:0004081">
    <property type="term" value="F:bis(5'-nucleosyl)-tetraphosphatase (asymmetrical) activity"/>
    <property type="evidence" value="ECO:0007669"/>
    <property type="project" value="TreeGrafter"/>
</dbReference>
<dbReference type="Pfam" id="PF00293">
    <property type="entry name" value="NUDIX"/>
    <property type="match status" value="1"/>
</dbReference>
<dbReference type="STRING" id="1817841.A3B10_01580"/>
<dbReference type="Proteomes" id="UP000177281">
    <property type="component" value="Unassembled WGS sequence"/>
</dbReference>
<dbReference type="PANTHER" id="PTHR21340:SF0">
    <property type="entry name" value="BIS(5'-NUCLEOSYL)-TETRAPHOSPHATASE [ASYMMETRICAL]"/>
    <property type="match status" value="1"/>
</dbReference>
<feature type="domain" description="Nudix hydrolase" evidence="2">
    <location>
        <begin position="9"/>
        <end position="147"/>
    </location>
</feature>
<reference evidence="3 4" key="1">
    <citation type="journal article" date="2016" name="Nat. Commun.">
        <title>Thousands of microbial genomes shed light on interconnected biogeochemical processes in an aquifer system.</title>
        <authorList>
            <person name="Anantharaman K."/>
            <person name="Brown C.T."/>
            <person name="Hug L.A."/>
            <person name="Sharon I."/>
            <person name="Castelle C.J."/>
            <person name="Probst A.J."/>
            <person name="Thomas B.C."/>
            <person name="Singh A."/>
            <person name="Wilkins M.J."/>
            <person name="Karaoz U."/>
            <person name="Brodie E.L."/>
            <person name="Williams K.H."/>
            <person name="Hubbard S.S."/>
            <person name="Banfield J.F."/>
        </authorList>
    </citation>
    <scope>NUCLEOTIDE SEQUENCE [LARGE SCALE GENOMIC DNA]</scope>
</reference>
<keyword evidence="1" id="KW-0378">Hydrolase</keyword>
<comment type="caution">
    <text evidence="3">The sequence shown here is derived from an EMBL/GenBank/DDBJ whole genome shotgun (WGS) entry which is preliminary data.</text>
</comment>
<dbReference type="EMBL" id="MFFB01000003">
    <property type="protein sequence ID" value="OGE96452.1"/>
    <property type="molecule type" value="Genomic_DNA"/>
</dbReference>
<dbReference type="InterPro" id="IPR051325">
    <property type="entry name" value="Nudix_hydrolase_domain"/>
</dbReference>
<dbReference type="PROSITE" id="PS51462">
    <property type="entry name" value="NUDIX"/>
    <property type="match status" value="1"/>
</dbReference>
<dbReference type="InterPro" id="IPR015797">
    <property type="entry name" value="NUDIX_hydrolase-like_dom_sf"/>
</dbReference>
<dbReference type="PANTHER" id="PTHR21340">
    <property type="entry name" value="DIADENOSINE 5,5-P1,P4-TETRAPHOSPHATE PYROPHOSPHOHYDROLASE MUTT"/>
    <property type="match status" value="1"/>
</dbReference>
<evidence type="ECO:0000313" key="4">
    <source>
        <dbReference type="Proteomes" id="UP000177281"/>
    </source>
</evidence>
<evidence type="ECO:0000313" key="3">
    <source>
        <dbReference type="EMBL" id="OGE96452.1"/>
    </source>
</evidence>
<accession>A0A1F5Q3C8</accession>
<name>A0A1F5Q3C8_9BACT</name>
<dbReference type="GO" id="GO:0006754">
    <property type="term" value="P:ATP biosynthetic process"/>
    <property type="evidence" value="ECO:0007669"/>
    <property type="project" value="TreeGrafter"/>
</dbReference>
<dbReference type="GO" id="GO:0006167">
    <property type="term" value="P:AMP biosynthetic process"/>
    <property type="evidence" value="ECO:0007669"/>
    <property type="project" value="TreeGrafter"/>
</dbReference>
<dbReference type="AlphaFoldDB" id="A0A1F5Q3C8"/>
<dbReference type="CDD" id="cd03673">
    <property type="entry name" value="NUDIX_Ap6A_hydrolase"/>
    <property type="match status" value="1"/>
</dbReference>
<dbReference type="Gene3D" id="3.90.79.10">
    <property type="entry name" value="Nucleoside Triphosphate Pyrophosphohydrolase"/>
    <property type="match status" value="1"/>
</dbReference>
<dbReference type="InterPro" id="IPR000086">
    <property type="entry name" value="NUDIX_hydrolase_dom"/>
</dbReference>
<organism evidence="3 4">
    <name type="scientific">Candidatus Doudnabacteria bacterium RIFCSPLOWO2_01_FULL_44_21</name>
    <dbReference type="NCBI Taxonomy" id="1817841"/>
    <lineage>
        <taxon>Bacteria</taxon>
        <taxon>Candidatus Doudnaibacteriota</taxon>
    </lineage>
</organism>
<gene>
    <name evidence="3" type="ORF">A3B10_01580</name>
</gene>
<proteinExistence type="predicted"/>